<dbReference type="GO" id="GO:0016887">
    <property type="term" value="F:ATP hydrolysis activity"/>
    <property type="evidence" value="ECO:0007669"/>
    <property type="project" value="InterPro"/>
</dbReference>
<evidence type="ECO:0000256" key="3">
    <source>
        <dbReference type="ARBA" id="ARBA00022448"/>
    </source>
</evidence>
<keyword evidence="3" id="KW-0813">Transport</keyword>
<dbReference type="InterPro" id="IPR001757">
    <property type="entry name" value="P_typ_ATPase"/>
</dbReference>
<feature type="transmembrane region" description="Helical" evidence="16">
    <location>
        <begin position="274"/>
        <end position="298"/>
    </location>
</feature>
<keyword evidence="7" id="KW-0547">Nucleotide-binding</keyword>
<dbReference type="InterPro" id="IPR006408">
    <property type="entry name" value="P-type_ATPase_IIB"/>
</dbReference>
<dbReference type="PANTHER" id="PTHR24093:SF477">
    <property type="entry name" value="CALCIUM-TRANSPORTING ATPASE"/>
    <property type="match status" value="1"/>
</dbReference>
<keyword evidence="14 16" id="KW-0472">Membrane</keyword>
<name>A0AAE3DKI2_9FIRM</name>
<dbReference type="InterPro" id="IPR023299">
    <property type="entry name" value="ATPase_P-typ_cyto_dom_N"/>
</dbReference>
<feature type="transmembrane region" description="Helical" evidence="16">
    <location>
        <begin position="697"/>
        <end position="717"/>
    </location>
</feature>
<dbReference type="EC" id="7.2.2.10" evidence="2"/>
<dbReference type="Gene3D" id="2.70.150.10">
    <property type="entry name" value="Calcium-transporting ATPase, cytoplasmic transduction domain A"/>
    <property type="match status" value="1"/>
</dbReference>
<dbReference type="GO" id="GO:0005886">
    <property type="term" value="C:plasma membrane"/>
    <property type="evidence" value="ECO:0007669"/>
    <property type="project" value="TreeGrafter"/>
</dbReference>
<feature type="transmembrane region" description="Helical" evidence="16">
    <location>
        <begin position="738"/>
        <end position="759"/>
    </location>
</feature>
<evidence type="ECO:0000256" key="11">
    <source>
        <dbReference type="ARBA" id="ARBA00022967"/>
    </source>
</evidence>
<dbReference type="GO" id="GO:0005524">
    <property type="term" value="F:ATP binding"/>
    <property type="evidence" value="ECO:0007669"/>
    <property type="project" value="UniProtKB-KW"/>
</dbReference>
<dbReference type="InterPro" id="IPR023214">
    <property type="entry name" value="HAD_sf"/>
</dbReference>
<dbReference type="Gene3D" id="1.20.1110.10">
    <property type="entry name" value="Calcium-transporting ATPase, transmembrane domain"/>
    <property type="match status" value="1"/>
</dbReference>
<gene>
    <name evidence="18" type="ORF">LKD32_10710</name>
</gene>
<feature type="transmembrane region" description="Helical" evidence="16">
    <location>
        <begin position="840"/>
        <end position="857"/>
    </location>
</feature>
<evidence type="ECO:0000313" key="19">
    <source>
        <dbReference type="Proteomes" id="UP001198962"/>
    </source>
</evidence>
<sequence>MKLQGLSSKQVEESRKQHGSNELTQIPADPLWKKILEGFKDPMIIILLVALVVQIGLFLLGQAEWFEPVGILIAIVIANGVASISENKQENKASALKEEEEAKEIAKVIRDGKLLEIHVSEVVVGDLVYLQAGDKISADGVVVEGALKVDQAALNGETEEATKIPCPDEKTSYDVKDLLNKHYAYRGTVVCGGEGYIEIRVVGDKTLFGELALEVQEETRQTPLQVKLGVLAQQISKFGYIGAGAIVVGILAKTFITGALPTGIYGWIRLLLDAITVAITVIVCAVPEGLPMLTSILLSFQSLRMAKDNVLVRKINGLETAGSLSILFSDKTGTITEGRLSVVELVTGNVVPFKELSKMPSNLAEDVIIGTGINNSAVASNGSIIGGNSTDRALMAYLIDSKVVNSIAKEEARNFNAFDSAKKFSSVTVQRDGKSMTYIKGAPERIIERCTHYIDENGETKELVEKNYLIAHMDAQAGRSMRLLAVAKREGESDEGDLTLVCVISIRDNVRKEAADAIHEVQNAGIQVVMVTGDRKETAVAIAKEAGLLVNPEDVALTSAEMAEKSDEEMKKILPHLRVVARALPTDKSRLVRLAQELEEVVGMTGDGVNDSPALKKADVGFAMGSGTEVAKEAGDITILDDNFSSIEKAILYGRTMFKSIRKFLIFQLTVNVSAVLSCFIGPLLGENVILTVIQLLLINLAMDTLAAIAFGSEPALREYMKDKPVPRNESIVTKDMLIEVIISALYITVICLSILFFAPIRNLFGDVDMTYLKSALFATFMMAITFNGFNARTAHINPFENLMRNKNFLLVMLSIFVMQFVFVTFGGEMLSVESLSLKSWLICLVLAFMVIPIDAVRKLLTAHK</sequence>
<dbReference type="RefSeq" id="WP_308451672.1">
    <property type="nucleotide sequence ID" value="NZ_JAJEPU010000032.1"/>
</dbReference>
<evidence type="ECO:0000256" key="8">
    <source>
        <dbReference type="ARBA" id="ARBA00022837"/>
    </source>
</evidence>
<dbReference type="EMBL" id="JAJEPU010000032">
    <property type="protein sequence ID" value="MCC2165334.1"/>
    <property type="molecule type" value="Genomic_DNA"/>
</dbReference>
<evidence type="ECO:0000256" key="9">
    <source>
        <dbReference type="ARBA" id="ARBA00022840"/>
    </source>
</evidence>
<dbReference type="Pfam" id="PF00690">
    <property type="entry name" value="Cation_ATPase_N"/>
    <property type="match status" value="1"/>
</dbReference>
<dbReference type="SUPFAM" id="SSF81660">
    <property type="entry name" value="Metal cation-transporting ATPase, ATP-binding domain N"/>
    <property type="match status" value="1"/>
</dbReference>
<evidence type="ECO:0000259" key="17">
    <source>
        <dbReference type="SMART" id="SM00831"/>
    </source>
</evidence>
<keyword evidence="12 16" id="KW-1133">Transmembrane helix</keyword>
<dbReference type="SFLD" id="SFLDF00027">
    <property type="entry name" value="p-type_atpase"/>
    <property type="match status" value="1"/>
</dbReference>
<proteinExistence type="predicted"/>
<dbReference type="PRINTS" id="PR00119">
    <property type="entry name" value="CATATPASE"/>
</dbReference>
<keyword evidence="11" id="KW-1278">Translocase</keyword>
<dbReference type="InterPro" id="IPR044492">
    <property type="entry name" value="P_typ_ATPase_HD_dom"/>
</dbReference>
<keyword evidence="19" id="KW-1185">Reference proteome</keyword>
<dbReference type="Pfam" id="PF00122">
    <property type="entry name" value="E1-E2_ATPase"/>
    <property type="match status" value="1"/>
</dbReference>
<dbReference type="PRINTS" id="PR00120">
    <property type="entry name" value="HATPASE"/>
</dbReference>
<keyword evidence="8" id="KW-0106">Calcium</keyword>
<feature type="transmembrane region" description="Helical" evidence="16">
    <location>
        <begin position="664"/>
        <end position="685"/>
    </location>
</feature>
<feature type="transmembrane region" description="Helical" evidence="16">
    <location>
        <begin position="238"/>
        <end position="268"/>
    </location>
</feature>
<dbReference type="Pfam" id="PF00689">
    <property type="entry name" value="Cation_ATPase_C"/>
    <property type="match status" value="1"/>
</dbReference>
<evidence type="ECO:0000256" key="15">
    <source>
        <dbReference type="SAM" id="MobiDB-lite"/>
    </source>
</evidence>
<organism evidence="18 19">
    <name type="scientific">Brotaphodocola catenula</name>
    <dbReference type="NCBI Taxonomy" id="2885361"/>
    <lineage>
        <taxon>Bacteria</taxon>
        <taxon>Bacillati</taxon>
        <taxon>Bacillota</taxon>
        <taxon>Clostridia</taxon>
        <taxon>Lachnospirales</taxon>
        <taxon>Lachnospiraceae</taxon>
        <taxon>Brotaphodocola</taxon>
    </lineage>
</organism>
<evidence type="ECO:0000256" key="10">
    <source>
        <dbReference type="ARBA" id="ARBA00022842"/>
    </source>
</evidence>
<evidence type="ECO:0000256" key="6">
    <source>
        <dbReference type="ARBA" id="ARBA00022723"/>
    </source>
</evidence>
<dbReference type="NCBIfam" id="TIGR01494">
    <property type="entry name" value="ATPase_P-type"/>
    <property type="match status" value="1"/>
</dbReference>
<dbReference type="GO" id="GO:0005388">
    <property type="term" value="F:P-type calcium transporter activity"/>
    <property type="evidence" value="ECO:0007669"/>
    <property type="project" value="UniProtKB-EC"/>
</dbReference>
<evidence type="ECO:0000256" key="13">
    <source>
        <dbReference type="ARBA" id="ARBA00023065"/>
    </source>
</evidence>
<evidence type="ECO:0000256" key="12">
    <source>
        <dbReference type="ARBA" id="ARBA00022989"/>
    </source>
</evidence>
<evidence type="ECO:0000256" key="4">
    <source>
        <dbReference type="ARBA" id="ARBA00022568"/>
    </source>
</evidence>
<evidence type="ECO:0000256" key="14">
    <source>
        <dbReference type="ARBA" id="ARBA00023136"/>
    </source>
</evidence>
<keyword evidence="10" id="KW-0460">Magnesium</keyword>
<dbReference type="NCBIfam" id="TIGR01517">
    <property type="entry name" value="ATPase-IIB_Ca"/>
    <property type="match status" value="1"/>
</dbReference>
<feature type="transmembrane region" description="Helical" evidence="16">
    <location>
        <begin position="771"/>
        <end position="790"/>
    </location>
</feature>
<dbReference type="InterPro" id="IPR059000">
    <property type="entry name" value="ATPase_P-type_domA"/>
</dbReference>
<dbReference type="InterPro" id="IPR018303">
    <property type="entry name" value="ATPase_P-typ_P_site"/>
</dbReference>
<dbReference type="InterPro" id="IPR023298">
    <property type="entry name" value="ATPase_P-typ_TM_dom_sf"/>
</dbReference>
<keyword evidence="9" id="KW-0067">ATP-binding</keyword>
<feature type="domain" description="Cation-transporting P-type ATPase N-terminal" evidence="17">
    <location>
        <begin position="1"/>
        <end position="59"/>
    </location>
</feature>
<protein>
    <recommendedName>
        <fullName evidence="2">P-type Ca(2+) transporter</fullName>
        <ecNumber evidence="2">7.2.2.10</ecNumber>
    </recommendedName>
</protein>
<dbReference type="SUPFAM" id="SSF56784">
    <property type="entry name" value="HAD-like"/>
    <property type="match status" value="1"/>
</dbReference>
<keyword evidence="4" id="KW-0109">Calcium transport</keyword>
<evidence type="ECO:0000256" key="16">
    <source>
        <dbReference type="SAM" id="Phobius"/>
    </source>
</evidence>
<dbReference type="AlphaFoldDB" id="A0AAE3DKI2"/>
<dbReference type="PANTHER" id="PTHR24093">
    <property type="entry name" value="CATION TRANSPORTING ATPASE"/>
    <property type="match status" value="1"/>
</dbReference>
<feature type="transmembrane region" description="Helical" evidence="16">
    <location>
        <begin position="42"/>
        <end position="59"/>
    </location>
</feature>
<dbReference type="SFLD" id="SFLDG00002">
    <property type="entry name" value="C1.7:_P-type_atpase_like"/>
    <property type="match status" value="1"/>
</dbReference>
<dbReference type="InterPro" id="IPR008250">
    <property type="entry name" value="ATPase_P-typ_transduc_dom_A_sf"/>
</dbReference>
<dbReference type="SMART" id="SM00831">
    <property type="entry name" value="Cation_ATPase_N"/>
    <property type="match status" value="1"/>
</dbReference>
<dbReference type="Gene3D" id="3.40.50.1000">
    <property type="entry name" value="HAD superfamily/HAD-like"/>
    <property type="match status" value="1"/>
</dbReference>
<dbReference type="Proteomes" id="UP001198962">
    <property type="component" value="Unassembled WGS sequence"/>
</dbReference>
<dbReference type="SUPFAM" id="SSF81653">
    <property type="entry name" value="Calcium ATPase, transduction domain A"/>
    <property type="match status" value="1"/>
</dbReference>
<keyword evidence="6" id="KW-0479">Metal-binding</keyword>
<evidence type="ECO:0000256" key="7">
    <source>
        <dbReference type="ARBA" id="ARBA00022741"/>
    </source>
</evidence>
<accession>A0AAE3DKI2</accession>
<dbReference type="Pfam" id="PF13246">
    <property type="entry name" value="Cation_ATPase"/>
    <property type="match status" value="1"/>
</dbReference>
<feature type="region of interest" description="Disordered" evidence="15">
    <location>
        <begin position="1"/>
        <end position="21"/>
    </location>
</feature>
<dbReference type="GO" id="GO:0046872">
    <property type="term" value="F:metal ion binding"/>
    <property type="evidence" value="ECO:0007669"/>
    <property type="project" value="UniProtKB-KW"/>
</dbReference>
<dbReference type="SFLD" id="SFLDS00003">
    <property type="entry name" value="Haloacid_Dehalogenase"/>
    <property type="match status" value="1"/>
</dbReference>
<comment type="subcellular location">
    <subcellularLocation>
        <location evidence="1">Membrane</location>
        <topology evidence="1">Multi-pass membrane protein</topology>
    </subcellularLocation>
</comment>
<dbReference type="Gene3D" id="3.40.1110.10">
    <property type="entry name" value="Calcium-transporting ATPase, cytoplasmic domain N"/>
    <property type="match status" value="1"/>
</dbReference>
<evidence type="ECO:0000256" key="2">
    <source>
        <dbReference type="ARBA" id="ARBA00012790"/>
    </source>
</evidence>
<reference evidence="18" key="1">
    <citation type="submission" date="2021-10" db="EMBL/GenBank/DDBJ databases">
        <title>Anaerobic single-cell dispensing facilitates the cultivation of human gut bacteria.</title>
        <authorList>
            <person name="Afrizal A."/>
        </authorList>
    </citation>
    <scope>NUCLEOTIDE SEQUENCE</scope>
    <source>
        <strain evidence="18">CLA-AA-H274</strain>
    </source>
</reference>
<feature type="transmembrane region" description="Helical" evidence="16">
    <location>
        <begin position="810"/>
        <end position="828"/>
    </location>
</feature>
<feature type="transmembrane region" description="Helical" evidence="16">
    <location>
        <begin position="65"/>
        <end position="84"/>
    </location>
</feature>
<keyword evidence="13" id="KW-0406">Ion transport</keyword>
<dbReference type="InterPro" id="IPR004014">
    <property type="entry name" value="ATPase_P-typ_cation-transptr_N"/>
</dbReference>
<dbReference type="Pfam" id="PF08282">
    <property type="entry name" value="Hydrolase_3"/>
    <property type="match status" value="1"/>
</dbReference>
<evidence type="ECO:0000313" key="18">
    <source>
        <dbReference type="EMBL" id="MCC2165334.1"/>
    </source>
</evidence>
<evidence type="ECO:0000256" key="5">
    <source>
        <dbReference type="ARBA" id="ARBA00022692"/>
    </source>
</evidence>
<keyword evidence="5 16" id="KW-0812">Transmembrane</keyword>
<evidence type="ECO:0000256" key="1">
    <source>
        <dbReference type="ARBA" id="ARBA00004141"/>
    </source>
</evidence>
<comment type="caution">
    <text evidence="18">The sequence shown here is derived from an EMBL/GenBank/DDBJ whole genome shotgun (WGS) entry which is preliminary data.</text>
</comment>
<dbReference type="InterPro" id="IPR036412">
    <property type="entry name" value="HAD-like_sf"/>
</dbReference>
<dbReference type="SUPFAM" id="SSF81665">
    <property type="entry name" value="Calcium ATPase, transmembrane domain M"/>
    <property type="match status" value="1"/>
</dbReference>
<dbReference type="InterPro" id="IPR006068">
    <property type="entry name" value="ATPase_P-typ_cation-transptr_C"/>
</dbReference>
<dbReference type="PROSITE" id="PS00154">
    <property type="entry name" value="ATPASE_E1_E2"/>
    <property type="match status" value="1"/>
</dbReference>